<dbReference type="STRING" id="342002.BST15_16425"/>
<dbReference type="EMBL" id="MVHH01000042">
    <property type="protein sequence ID" value="OQZ94468.1"/>
    <property type="molecule type" value="Genomic_DNA"/>
</dbReference>
<reference evidence="3 5" key="3">
    <citation type="submission" date="2016-12" db="EMBL/GenBank/DDBJ databases">
        <title>The new phylogeny of genus Mycobacterium.</title>
        <authorList>
            <person name="Tortoli E."/>
            <person name="Trovato A."/>
            <person name="Cirillo D.M."/>
        </authorList>
    </citation>
    <scope>NUCLEOTIDE SEQUENCE [LARGE SCALE GENOMIC DNA]</scope>
    <source>
        <strain evidence="3 5">DSM 44942</strain>
    </source>
</reference>
<evidence type="ECO:0000313" key="2">
    <source>
        <dbReference type="EMBL" id="KKB99519.1"/>
    </source>
</evidence>
<accession>A0A0F5MY36</accession>
<feature type="transmembrane region" description="Helical" evidence="1">
    <location>
        <begin position="12"/>
        <end position="33"/>
    </location>
</feature>
<dbReference type="Proteomes" id="UP000034416">
    <property type="component" value="Unassembled WGS sequence"/>
</dbReference>
<evidence type="ECO:0000313" key="3">
    <source>
        <dbReference type="EMBL" id="OQZ94468.1"/>
    </source>
</evidence>
<name>A0A0F5MY36_9MYCO</name>
<dbReference type="Proteomes" id="UP000192327">
    <property type="component" value="Unassembled WGS sequence"/>
</dbReference>
<dbReference type="AlphaFoldDB" id="A0A0F5MY36"/>
<sequence length="147" mass="15314">MPSSPPRHVGKVLPVLTFIFSLAALIAAIAAFARLAPQPTYTTAEKSAAQERLCGQYQLAARAAHIETALDGDTALARISMINAALILETASSDQALASNYRDAARALADAYQTMAATASLGDATKFQAAVDATNTQVETMKALCGD</sequence>
<reference evidence="4" key="1">
    <citation type="submission" date="2015-04" db="EMBL/GenBank/DDBJ databases">
        <title>Genome sequence of Mycobacterium arupense GUC1.</title>
        <authorList>
            <person name="Greninger A.L."/>
            <person name="Cunningham G."/>
            <person name="Chiu C.Y."/>
            <person name="Miller S."/>
        </authorList>
    </citation>
    <scope>NUCLEOTIDE SEQUENCE [LARGE SCALE GENOMIC DNA]</scope>
    <source>
        <strain evidence="4">GUC1</strain>
    </source>
</reference>
<dbReference type="PATRIC" id="fig|342002.3.peg.2944"/>
<reference evidence="2" key="2">
    <citation type="submission" date="2015-04" db="EMBL/GenBank/DDBJ databases">
        <title>Genome sequence of Mycobacterium arupense strain GUC1.</title>
        <authorList>
            <person name="Greninger A.L."/>
            <person name="Cunningham G."/>
            <person name="Chiu C.Y."/>
            <person name="Miller S."/>
        </authorList>
    </citation>
    <scope>NUCLEOTIDE SEQUENCE</scope>
    <source>
        <strain evidence="2">GUC1</strain>
    </source>
</reference>
<dbReference type="OrthoDB" id="4764765at2"/>
<keyword evidence="1" id="KW-0472">Membrane</keyword>
<keyword evidence="5" id="KW-1185">Reference proteome</keyword>
<organism evidence="2 4">
    <name type="scientific">Mycolicibacter arupensis</name>
    <dbReference type="NCBI Taxonomy" id="342002"/>
    <lineage>
        <taxon>Bacteria</taxon>
        <taxon>Bacillati</taxon>
        <taxon>Actinomycetota</taxon>
        <taxon>Actinomycetes</taxon>
        <taxon>Mycobacteriales</taxon>
        <taxon>Mycobacteriaceae</taxon>
        <taxon>Mycolicibacter</taxon>
    </lineage>
</organism>
<keyword evidence="1" id="KW-0812">Transmembrane</keyword>
<evidence type="ECO:0000313" key="5">
    <source>
        <dbReference type="Proteomes" id="UP000192327"/>
    </source>
</evidence>
<protein>
    <submittedName>
        <fullName evidence="2">Uncharacterized protein</fullName>
    </submittedName>
</protein>
<dbReference type="EMBL" id="LASW01000032">
    <property type="protein sequence ID" value="KKB99519.1"/>
    <property type="molecule type" value="Genomic_DNA"/>
</dbReference>
<keyword evidence="1" id="KW-1133">Transmembrane helix</keyword>
<evidence type="ECO:0000313" key="4">
    <source>
        <dbReference type="Proteomes" id="UP000034416"/>
    </source>
</evidence>
<comment type="caution">
    <text evidence="2">The sequence shown here is derived from an EMBL/GenBank/DDBJ whole genome shotgun (WGS) entry which is preliminary data.</text>
</comment>
<proteinExistence type="predicted"/>
<evidence type="ECO:0000256" key="1">
    <source>
        <dbReference type="SAM" id="Phobius"/>
    </source>
</evidence>
<gene>
    <name evidence="3" type="ORF">BST15_16425</name>
    <name evidence="2" type="ORF">WR43_09470</name>
</gene>